<dbReference type="SFLD" id="SFLDF00562">
    <property type="entry name" value="HemN-like__clustered_with_heat"/>
    <property type="match status" value="1"/>
</dbReference>
<dbReference type="GO" id="GO:0005737">
    <property type="term" value="C:cytoplasm"/>
    <property type="evidence" value="ECO:0007669"/>
    <property type="project" value="UniProtKB-SubCell"/>
</dbReference>
<keyword evidence="3 9" id="KW-0349">Heme</keyword>
<dbReference type="InterPro" id="IPR007197">
    <property type="entry name" value="rSAM"/>
</dbReference>
<keyword evidence="8 9" id="KW-0143">Chaperone</keyword>
<evidence type="ECO:0000256" key="8">
    <source>
        <dbReference type="ARBA" id="ARBA00023186"/>
    </source>
</evidence>
<dbReference type="Proteomes" id="UP000243350">
    <property type="component" value="Unassembled WGS sequence"/>
</dbReference>
<dbReference type="Pfam" id="PF06969">
    <property type="entry name" value="HemN_C"/>
    <property type="match status" value="1"/>
</dbReference>
<dbReference type="EMBL" id="PYZH01000045">
    <property type="protein sequence ID" value="PTF14126.1"/>
    <property type="molecule type" value="Genomic_DNA"/>
</dbReference>
<dbReference type="GO" id="GO:0051539">
    <property type="term" value="F:4 iron, 4 sulfur cluster binding"/>
    <property type="evidence" value="ECO:0007669"/>
    <property type="project" value="UniProtKB-UniRule"/>
</dbReference>
<evidence type="ECO:0000313" key="11">
    <source>
        <dbReference type="EMBL" id="PTF14126.1"/>
    </source>
</evidence>
<evidence type="ECO:0000259" key="10">
    <source>
        <dbReference type="PROSITE" id="PS51918"/>
    </source>
</evidence>
<evidence type="ECO:0000256" key="1">
    <source>
        <dbReference type="ARBA" id="ARBA00006100"/>
    </source>
</evidence>
<dbReference type="Pfam" id="PF04055">
    <property type="entry name" value="Radical_SAM"/>
    <property type="match status" value="1"/>
</dbReference>
<dbReference type="InterPro" id="IPR004559">
    <property type="entry name" value="HemW-like"/>
</dbReference>
<organism evidence="11 12">
    <name type="scientific">Staphylococcus devriesei</name>
    <dbReference type="NCBI Taxonomy" id="586733"/>
    <lineage>
        <taxon>Bacteria</taxon>
        <taxon>Bacillati</taxon>
        <taxon>Bacillota</taxon>
        <taxon>Bacilli</taxon>
        <taxon>Bacillales</taxon>
        <taxon>Staphylococcaceae</taxon>
        <taxon>Staphylococcus</taxon>
    </lineage>
</organism>
<keyword evidence="4 9" id="KW-0949">S-adenosyl-L-methionine</keyword>
<dbReference type="SFLD" id="SFLDG01065">
    <property type="entry name" value="anaerobic_coproporphyrinogen-I"/>
    <property type="match status" value="1"/>
</dbReference>
<comment type="function">
    <text evidence="9">Probably acts as a heme chaperone, transferring heme to an unknown acceptor. Binds one molecule of heme per monomer, possibly covalently. Binds 1 [4Fe-4S] cluster. The cluster is coordinated with 3 cysteines and an exchangeable S-adenosyl-L-methionine.</text>
</comment>
<dbReference type="PROSITE" id="PS51918">
    <property type="entry name" value="RADICAL_SAM"/>
    <property type="match status" value="1"/>
</dbReference>
<dbReference type="InterPro" id="IPR013785">
    <property type="entry name" value="Aldolase_TIM"/>
</dbReference>
<feature type="domain" description="Radical SAM core" evidence="10">
    <location>
        <begin position="1"/>
        <end position="228"/>
    </location>
</feature>
<proteinExistence type="inferred from homology"/>
<dbReference type="NCBIfam" id="TIGR00539">
    <property type="entry name" value="hemN_rel"/>
    <property type="match status" value="1"/>
</dbReference>
<keyword evidence="5 9" id="KW-0479">Metal-binding</keyword>
<dbReference type="SFLD" id="SFLDF00288">
    <property type="entry name" value="HemN-like__clustered_with_nucl"/>
    <property type="match status" value="1"/>
</dbReference>
<evidence type="ECO:0000256" key="2">
    <source>
        <dbReference type="ARBA" id="ARBA00017228"/>
    </source>
</evidence>
<dbReference type="SUPFAM" id="SSF102114">
    <property type="entry name" value="Radical SAM enzymes"/>
    <property type="match status" value="1"/>
</dbReference>
<evidence type="ECO:0000313" key="12">
    <source>
        <dbReference type="Proteomes" id="UP000243350"/>
    </source>
</evidence>
<dbReference type="GO" id="GO:0006779">
    <property type="term" value="P:porphyrin-containing compound biosynthetic process"/>
    <property type="evidence" value="ECO:0007669"/>
    <property type="project" value="InterPro"/>
</dbReference>
<dbReference type="SFLD" id="SFLDG01082">
    <property type="entry name" value="B12-binding_domain_containing"/>
    <property type="match status" value="1"/>
</dbReference>
<evidence type="ECO:0000256" key="3">
    <source>
        <dbReference type="ARBA" id="ARBA00022617"/>
    </source>
</evidence>
<dbReference type="CDD" id="cd01335">
    <property type="entry name" value="Radical_SAM"/>
    <property type="match status" value="1"/>
</dbReference>
<dbReference type="InterPro" id="IPR058240">
    <property type="entry name" value="rSAM_sf"/>
</dbReference>
<accession>A0A2T4KX19</accession>
<keyword evidence="9" id="KW-0963">Cytoplasm</keyword>
<comment type="similarity">
    <text evidence="1">Belongs to the anaerobic coproporphyrinogen-III oxidase family. HemW subfamily.</text>
</comment>
<keyword evidence="9" id="KW-0004">4Fe-4S</keyword>
<protein>
    <recommendedName>
        <fullName evidence="2 9">Heme chaperone HemW</fullName>
    </recommendedName>
</protein>
<dbReference type="SMART" id="SM00729">
    <property type="entry name" value="Elp3"/>
    <property type="match status" value="1"/>
</dbReference>
<gene>
    <name evidence="11" type="ORF">BUY48_07920</name>
</gene>
<dbReference type="InterPro" id="IPR006638">
    <property type="entry name" value="Elp3/MiaA/NifB-like_rSAM"/>
</dbReference>
<dbReference type="AlphaFoldDB" id="A0A2T4KX19"/>
<dbReference type="GO" id="GO:0004109">
    <property type="term" value="F:coproporphyrinogen oxidase activity"/>
    <property type="evidence" value="ECO:0007669"/>
    <property type="project" value="InterPro"/>
</dbReference>
<name>A0A2T4KX19_9STAP</name>
<evidence type="ECO:0000256" key="6">
    <source>
        <dbReference type="ARBA" id="ARBA00023004"/>
    </source>
</evidence>
<dbReference type="GO" id="GO:0046872">
    <property type="term" value="F:metal ion binding"/>
    <property type="evidence" value="ECO:0007669"/>
    <property type="project" value="UniProtKB-UniRule"/>
</dbReference>
<dbReference type="PANTHER" id="PTHR13932:SF5">
    <property type="entry name" value="RADICAL S-ADENOSYL METHIONINE DOMAIN-CONTAINING PROTEIN 1, MITOCHONDRIAL"/>
    <property type="match status" value="1"/>
</dbReference>
<evidence type="ECO:0000256" key="4">
    <source>
        <dbReference type="ARBA" id="ARBA00022691"/>
    </source>
</evidence>
<dbReference type="RefSeq" id="WP_107520274.1">
    <property type="nucleotide sequence ID" value="NZ_PYZH01000045.1"/>
</dbReference>
<keyword evidence="6 9" id="KW-0408">Iron</keyword>
<evidence type="ECO:0000256" key="7">
    <source>
        <dbReference type="ARBA" id="ARBA00023014"/>
    </source>
</evidence>
<reference evidence="11 12" key="1">
    <citation type="journal article" date="2016" name="Front. Microbiol.">
        <title>Comprehensive Phylogenetic Analysis of Bovine Non-aureus Staphylococci Species Based on Whole-Genome Sequencing.</title>
        <authorList>
            <person name="Naushad S."/>
            <person name="Barkema H.W."/>
            <person name="Luby C."/>
            <person name="Condas L.A."/>
            <person name="Nobrega D.B."/>
            <person name="Carson D.A."/>
            <person name="De Buck J."/>
        </authorList>
    </citation>
    <scope>NUCLEOTIDE SEQUENCE [LARGE SCALE GENOMIC DNA]</scope>
    <source>
        <strain evidence="11 12">SNUC 4143</strain>
    </source>
</reference>
<sequence length="374" mass="43228">MTVKSAYIHIPFCVRICTYCDFNKYYIDKQPVDDYLTALIKEMKTSSNRDLDTMYVGGGTPTALNEAQLERLLEAITSIFSISGEFSFEANPDELTFNKVKLLEQYGVNRISMGVQTFKPELLRILGRTHETEDIYNAVNNARKAGIQSISLDLMYHLPEQTLEDFSDSLNRAINMDIDHISRYGLILEPKTQFYNMYRKGKLKLPNEDLGAEMYQHLMRSLENTPFKQYEISNFAKDNHESYHNKVYWLNEEYYGFGAGASGYVNGVRYTNLNPVQHYINKVNDDVMPILTSNTPTLEEKMEEEMFLGLRMNKGVSREKFNLKFDISLDKVFGHTIDKLKNKELLKEQDGYISLTERGKVIGNEVFEAFLLNI</sequence>
<dbReference type="SFLD" id="SFLDS00029">
    <property type="entry name" value="Radical_SAM"/>
    <property type="match status" value="1"/>
</dbReference>
<dbReference type="Gene3D" id="3.20.20.70">
    <property type="entry name" value="Aldolase class I"/>
    <property type="match status" value="1"/>
</dbReference>
<comment type="subcellular location">
    <subcellularLocation>
        <location evidence="9">Cytoplasm</location>
    </subcellularLocation>
</comment>
<evidence type="ECO:0000256" key="5">
    <source>
        <dbReference type="ARBA" id="ARBA00022723"/>
    </source>
</evidence>
<evidence type="ECO:0000256" key="9">
    <source>
        <dbReference type="RuleBase" id="RU364116"/>
    </source>
</evidence>
<comment type="caution">
    <text evidence="11">The sequence shown here is derived from an EMBL/GenBank/DDBJ whole genome shotgun (WGS) entry which is preliminary data.</text>
</comment>
<dbReference type="InterPro" id="IPR034505">
    <property type="entry name" value="Coproporphyrinogen-III_oxidase"/>
</dbReference>
<keyword evidence="7 9" id="KW-0411">Iron-sulfur</keyword>
<dbReference type="PANTHER" id="PTHR13932">
    <property type="entry name" value="COPROPORPHYRINIGEN III OXIDASE"/>
    <property type="match status" value="1"/>
</dbReference>
<dbReference type="InterPro" id="IPR010723">
    <property type="entry name" value="HemN_C"/>
</dbReference>